<keyword evidence="3 7" id="KW-0812">Transmembrane</keyword>
<dbReference type="STRING" id="1387353.BSF38_05200"/>
<feature type="transmembrane region" description="Helical" evidence="7">
    <location>
        <begin position="366"/>
        <end position="388"/>
    </location>
</feature>
<dbReference type="Proteomes" id="UP000186309">
    <property type="component" value="Chromosome"/>
</dbReference>
<dbReference type="EMBL" id="CP019082">
    <property type="protein sequence ID" value="APW63626.1"/>
    <property type="molecule type" value="Genomic_DNA"/>
</dbReference>
<keyword evidence="10" id="KW-0067">ATP-binding</keyword>
<protein>
    <submittedName>
        <fullName evidence="10">Macrolide export ATP-binding/permease protein MacB</fullName>
        <ecNumber evidence="10">3.6.3.-</ecNumber>
    </submittedName>
</protein>
<reference evidence="11" key="1">
    <citation type="submission" date="2016-12" db="EMBL/GenBank/DDBJ databases">
        <title>Comparative genomics of four Isosphaeraceae planctomycetes: a common pool of plasmids and glycoside hydrolase genes.</title>
        <authorList>
            <person name="Ivanova A."/>
        </authorList>
    </citation>
    <scope>NUCLEOTIDE SEQUENCE [LARGE SCALE GENOMIC DNA]</scope>
    <source>
        <strain evidence="11">PX4</strain>
    </source>
</reference>
<proteinExistence type="inferred from homology"/>
<organism evidence="10 11">
    <name type="scientific">Paludisphaera borealis</name>
    <dbReference type="NCBI Taxonomy" id="1387353"/>
    <lineage>
        <taxon>Bacteria</taxon>
        <taxon>Pseudomonadati</taxon>
        <taxon>Planctomycetota</taxon>
        <taxon>Planctomycetia</taxon>
        <taxon>Isosphaerales</taxon>
        <taxon>Isosphaeraceae</taxon>
        <taxon>Paludisphaera</taxon>
    </lineage>
</organism>
<dbReference type="GO" id="GO:0005524">
    <property type="term" value="F:ATP binding"/>
    <property type="evidence" value="ECO:0007669"/>
    <property type="project" value="UniProtKB-KW"/>
</dbReference>
<evidence type="ECO:0000313" key="10">
    <source>
        <dbReference type="EMBL" id="APW63626.1"/>
    </source>
</evidence>
<evidence type="ECO:0000259" key="8">
    <source>
        <dbReference type="Pfam" id="PF02687"/>
    </source>
</evidence>
<keyword evidence="10" id="KW-0378">Hydrolase</keyword>
<feature type="domain" description="MacB-like periplasmic core" evidence="9">
    <location>
        <begin position="22"/>
        <end position="243"/>
    </location>
</feature>
<evidence type="ECO:0000256" key="2">
    <source>
        <dbReference type="ARBA" id="ARBA00022475"/>
    </source>
</evidence>
<feature type="transmembrane region" description="Helical" evidence="7">
    <location>
        <begin position="276"/>
        <end position="304"/>
    </location>
</feature>
<feature type="transmembrane region" description="Helical" evidence="7">
    <location>
        <begin position="325"/>
        <end position="346"/>
    </location>
</feature>
<gene>
    <name evidence="10" type="primary">macB_7</name>
    <name evidence="10" type="ORF">BSF38_05200</name>
</gene>
<comment type="subcellular location">
    <subcellularLocation>
        <location evidence="1">Cell membrane</location>
        <topology evidence="1">Multi-pass membrane protein</topology>
    </subcellularLocation>
</comment>
<evidence type="ECO:0000256" key="5">
    <source>
        <dbReference type="ARBA" id="ARBA00023136"/>
    </source>
</evidence>
<keyword evidence="10" id="KW-0547">Nucleotide-binding</keyword>
<keyword evidence="11" id="KW-1185">Reference proteome</keyword>
<keyword evidence="5 7" id="KW-0472">Membrane</keyword>
<keyword evidence="4 7" id="KW-1133">Transmembrane helix</keyword>
<dbReference type="Pfam" id="PF12704">
    <property type="entry name" value="MacB_PCD"/>
    <property type="match status" value="1"/>
</dbReference>
<dbReference type="InterPro" id="IPR025857">
    <property type="entry name" value="MacB_PCD"/>
</dbReference>
<dbReference type="GO" id="GO:0005886">
    <property type="term" value="C:plasma membrane"/>
    <property type="evidence" value="ECO:0007669"/>
    <property type="project" value="UniProtKB-SubCell"/>
</dbReference>
<dbReference type="Pfam" id="PF02687">
    <property type="entry name" value="FtsX"/>
    <property type="match status" value="1"/>
</dbReference>
<name>A0A1U7CXJ4_9BACT</name>
<dbReference type="InterPro" id="IPR003838">
    <property type="entry name" value="ABC3_permease_C"/>
</dbReference>
<dbReference type="GO" id="GO:0022857">
    <property type="term" value="F:transmembrane transporter activity"/>
    <property type="evidence" value="ECO:0007669"/>
    <property type="project" value="TreeGrafter"/>
</dbReference>
<keyword evidence="2" id="KW-1003">Cell membrane</keyword>
<dbReference type="EC" id="3.6.3.-" evidence="10"/>
<evidence type="ECO:0000256" key="3">
    <source>
        <dbReference type="ARBA" id="ARBA00022692"/>
    </source>
</evidence>
<sequence>MRIALANVWNAFEQLWAHRFRSLLTVLGIVIAVTSTITVVGVVQGFTRYVAEFLQGLGTNAMWVWPERPGGEAGKRLGRIVLDERDIAAIEDGCPALRRISPLVKPPDALLQYGRDELRVPVEGASAPYHAIRNFHVAIGRPFSIVDVEERHHVCILGREVLRKLNLDEGVVGQTILLAGRRFQVIGVLEEKGSFFGNSQDNLVLIPYTMALKMYPALQRKIAMTAQATSELAVPEARAQIVNLLRRRHRLDAYQPNDFNIVTQDEILEAFNSLSLVATAVLAGIVGVSLLVGGIGIMNVMLVSVTERTREIGLRKAVGARRRDILLQFLIEAVFLSLLGGALGIGLGYAMSALASLHPQMVNVVIPWWAVALGFGISTGTGVVFGLVPAIKAALLNPIDALRHE</sequence>
<feature type="transmembrane region" description="Helical" evidence="7">
    <location>
        <begin position="23"/>
        <end position="46"/>
    </location>
</feature>
<feature type="domain" description="ABC3 transporter permease C-terminal" evidence="8">
    <location>
        <begin position="285"/>
        <end position="397"/>
    </location>
</feature>
<evidence type="ECO:0000256" key="6">
    <source>
        <dbReference type="ARBA" id="ARBA00038076"/>
    </source>
</evidence>
<dbReference type="GO" id="GO:0016787">
    <property type="term" value="F:hydrolase activity"/>
    <property type="evidence" value="ECO:0007669"/>
    <property type="project" value="UniProtKB-KW"/>
</dbReference>
<accession>A0A1U7CXJ4</accession>
<dbReference type="KEGG" id="pbor:BSF38_05200"/>
<dbReference type="InterPro" id="IPR050250">
    <property type="entry name" value="Macrolide_Exporter_MacB"/>
</dbReference>
<evidence type="ECO:0000256" key="7">
    <source>
        <dbReference type="SAM" id="Phobius"/>
    </source>
</evidence>
<dbReference type="PANTHER" id="PTHR30572:SF4">
    <property type="entry name" value="ABC TRANSPORTER PERMEASE YTRF"/>
    <property type="match status" value="1"/>
</dbReference>
<dbReference type="RefSeq" id="WP_237170611.1">
    <property type="nucleotide sequence ID" value="NZ_CP019082.1"/>
</dbReference>
<evidence type="ECO:0000256" key="1">
    <source>
        <dbReference type="ARBA" id="ARBA00004651"/>
    </source>
</evidence>
<evidence type="ECO:0000313" key="11">
    <source>
        <dbReference type="Proteomes" id="UP000186309"/>
    </source>
</evidence>
<dbReference type="PANTHER" id="PTHR30572">
    <property type="entry name" value="MEMBRANE COMPONENT OF TRANSPORTER-RELATED"/>
    <property type="match status" value="1"/>
</dbReference>
<comment type="similarity">
    <text evidence="6">Belongs to the ABC-4 integral membrane protein family.</text>
</comment>
<evidence type="ECO:0000259" key="9">
    <source>
        <dbReference type="Pfam" id="PF12704"/>
    </source>
</evidence>
<dbReference type="AlphaFoldDB" id="A0A1U7CXJ4"/>
<evidence type="ECO:0000256" key="4">
    <source>
        <dbReference type="ARBA" id="ARBA00022989"/>
    </source>
</evidence>